<dbReference type="SMART" id="SM00387">
    <property type="entry name" value="HATPase_c"/>
    <property type="match status" value="1"/>
</dbReference>
<keyword evidence="11 14" id="KW-0413">Isomerase</keyword>
<dbReference type="CDD" id="cd16928">
    <property type="entry name" value="HATPase_GyrB-like"/>
    <property type="match status" value="1"/>
</dbReference>
<dbReference type="NCBIfam" id="NF011501">
    <property type="entry name" value="PRK14939.1"/>
    <property type="match status" value="1"/>
</dbReference>
<feature type="region of interest" description="Disordered" evidence="12">
    <location>
        <begin position="688"/>
        <end position="717"/>
    </location>
</feature>
<dbReference type="InterPro" id="IPR014721">
    <property type="entry name" value="Ribsml_uS5_D2-typ_fold_subgr"/>
</dbReference>
<dbReference type="FunFam" id="3.30.230.10:FF:000005">
    <property type="entry name" value="DNA gyrase subunit B"/>
    <property type="match status" value="1"/>
</dbReference>
<dbReference type="InterPro" id="IPR006171">
    <property type="entry name" value="TOPRIM_dom"/>
</dbReference>
<dbReference type="AlphaFoldDB" id="A0A517YZT6"/>
<sequence length="866" mass="95525">MSNETPNQPDSGYSEAQIRALEGIEGIRLRPDMYIGGTDLHGLHHLVYELVANSVDEAVNGYATTISVTIHGDGSCTVVDDGRGIPVGPMPDMENRSALEVVFTEIHAGGKFDRKSGYTVGTGGLHGVGITAVNACSEWLEAEVRRQGHVWTIEFREGVVETPLKKGGATDQTGTKITFKPDGTIFQTTSFSYDGLHKTLQDAAFLNAGLRIRISDERTGQSDEFHYEDGLVAFVQHLNRTETAIFPTVVHVIGEHTGDTGPVGVDVALQYNDGFSENIRCYCNGIYNSEGGTHLSGFRSALTRVLNNYGRKENIFKDIQPQGEDFREGLAAIITVRHPDPKFEAQTKIKLVNSDVAGIVESVVAEGLAKFLEENPSVAKAILNKGLRAAEAREAARKARDLARDKSKVTSGGLPEKLRDCRNHDLNLSELYLVEGDSAGGSADTGRDSATQAILPLRGKILNVEKAQLVKVLANTEVAAIFKAIGISPMAEEQDIAKRRYGKIILMTDADVDGSHIRTLLLTFIFRHMRELVKQGCVYVAQPPLYRVLSKTRKNQSPRYVQTQEEMMAELLELGLGGASLLIKPRANLLAERLEQTSEPATEARELSGEDLRKLAERMFAMEEPLEALERRGISLRRLAIDHASPKGMLPRYRVLLGSDEHWFPNKSAMEEFLDSEQEKMGRELKTADEEMRQTAGESGSTDAEAAGKQESSEGEATEEVATLSMIDLHEVRTINEGLRALEADFNLNLNDLLPAPPVNAEPVYPYEIIGHDSPYRLESLRDLVPKLREIGGRGLSYTRFKGLGEMNPNELFETAMDPENRVLKQVTLEDAAAAEEIFRVLMGDHVEPRREFIEKHALDVKDLDI</sequence>
<evidence type="ECO:0000256" key="11">
    <source>
        <dbReference type="ARBA" id="ARBA00023235"/>
    </source>
</evidence>
<dbReference type="Gene3D" id="3.30.565.10">
    <property type="entry name" value="Histidine kinase-like ATPase, C-terminal domain"/>
    <property type="match status" value="1"/>
</dbReference>
<dbReference type="FunFam" id="3.40.50.670:FF:000001">
    <property type="entry name" value="DNA topoisomerase 2"/>
    <property type="match status" value="1"/>
</dbReference>
<evidence type="ECO:0000313" key="15">
    <source>
        <dbReference type="Proteomes" id="UP000320496"/>
    </source>
</evidence>
<dbReference type="Gene3D" id="3.40.50.670">
    <property type="match status" value="2"/>
</dbReference>
<dbReference type="NCBIfam" id="NF004189">
    <property type="entry name" value="PRK05644.1"/>
    <property type="match status" value="1"/>
</dbReference>
<dbReference type="PRINTS" id="PR00418">
    <property type="entry name" value="TPI2FAMILY"/>
</dbReference>
<dbReference type="CDD" id="cd00822">
    <property type="entry name" value="TopoII_Trans_DNA_gyrase"/>
    <property type="match status" value="1"/>
</dbReference>
<accession>A0A517YZT6</accession>
<keyword evidence="8" id="KW-0460">Magnesium</keyword>
<dbReference type="PROSITE" id="PS50880">
    <property type="entry name" value="TOPRIM"/>
    <property type="match status" value="1"/>
</dbReference>
<comment type="catalytic activity">
    <reaction evidence="1">
        <text>ATP-dependent breakage, passage and rejoining of double-stranded DNA.</text>
        <dbReference type="EC" id="5.6.2.2"/>
    </reaction>
</comment>
<dbReference type="GO" id="GO:0046872">
    <property type="term" value="F:metal ion binding"/>
    <property type="evidence" value="ECO:0007669"/>
    <property type="project" value="UniProtKB-KW"/>
</dbReference>
<dbReference type="GO" id="GO:0005524">
    <property type="term" value="F:ATP binding"/>
    <property type="evidence" value="ECO:0007669"/>
    <property type="project" value="UniProtKB-KW"/>
</dbReference>
<keyword evidence="6" id="KW-0547">Nucleotide-binding</keyword>
<evidence type="ECO:0000256" key="7">
    <source>
        <dbReference type="ARBA" id="ARBA00022840"/>
    </source>
</evidence>
<dbReference type="RefSeq" id="WP_145366429.1">
    <property type="nucleotide sequence ID" value="NZ_CP036275.1"/>
</dbReference>
<dbReference type="InterPro" id="IPR036890">
    <property type="entry name" value="HATPase_C_sf"/>
</dbReference>
<dbReference type="InterPro" id="IPR003594">
    <property type="entry name" value="HATPase_dom"/>
</dbReference>
<dbReference type="InterPro" id="IPR000565">
    <property type="entry name" value="Topo_IIA_B"/>
</dbReference>
<comment type="similarity">
    <text evidence="3">Belongs to the type II topoisomerase GyrB family.</text>
</comment>
<dbReference type="SUPFAM" id="SSF56719">
    <property type="entry name" value="Type II DNA topoisomerase"/>
    <property type="match status" value="1"/>
</dbReference>
<dbReference type="PANTHER" id="PTHR45866:SF1">
    <property type="entry name" value="DNA GYRASE SUBUNIT B, MITOCHONDRIAL"/>
    <property type="match status" value="1"/>
</dbReference>
<evidence type="ECO:0000256" key="2">
    <source>
        <dbReference type="ARBA" id="ARBA00001946"/>
    </source>
</evidence>
<reference evidence="14 15" key="1">
    <citation type="submission" date="2019-02" db="EMBL/GenBank/DDBJ databases">
        <title>Deep-cultivation of Planctomycetes and their phenomic and genomic characterization uncovers novel biology.</title>
        <authorList>
            <person name="Wiegand S."/>
            <person name="Jogler M."/>
            <person name="Boedeker C."/>
            <person name="Pinto D."/>
            <person name="Vollmers J."/>
            <person name="Rivas-Marin E."/>
            <person name="Kohn T."/>
            <person name="Peeters S.H."/>
            <person name="Heuer A."/>
            <person name="Rast P."/>
            <person name="Oberbeckmann S."/>
            <person name="Bunk B."/>
            <person name="Jeske O."/>
            <person name="Meyerdierks A."/>
            <person name="Storesund J.E."/>
            <person name="Kallscheuer N."/>
            <person name="Luecker S."/>
            <person name="Lage O.M."/>
            <person name="Pohl T."/>
            <person name="Merkel B.J."/>
            <person name="Hornburger P."/>
            <person name="Mueller R.-W."/>
            <person name="Bruemmer F."/>
            <person name="Labrenz M."/>
            <person name="Spormann A.M."/>
            <person name="Op den Camp H."/>
            <person name="Overmann J."/>
            <person name="Amann R."/>
            <person name="Jetten M.S.M."/>
            <person name="Mascher T."/>
            <person name="Medema M.H."/>
            <person name="Devos D.P."/>
            <person name="Kaster A.-K."/>
            <person name="Ovreas L."/>
            <person name="Rohde M."/>
            <person name="Galperin M.Y."/>
            <person name="Jogler C."/>
        </authorList>
    </citation>
    <scope>NUCLEOTIDE SEQUENCE [LARGE SCALE GENOMIC DNA]</scope>
    <source>
        <strain evidence="14 15">Mal4</strain>
    </source>
</reference>
<evidence type="ECO:0000256" key="10">
    <source>
        <dbReference type="ARBA" id="ARBA00023125"/>
    </source>
</evidence>
<dbReference type="InterPro" id="IPR013759">
    <property type="entry name" value="Topo_IIA_B_C"/>
</dbReference>
<name>A0A517YZT6_9PLAN</name>
<evidence type="ECO:0000259" key="13">
    <source>
        <dbReference type="PROSITE" id="PS50880"/>
    </source>
</evidence>
<proteinExistence type="inferred from homology"/>
<dbReference type="Pfam" id="PF01751">
    <property type="entry name" value="Toprim"/>
    <property type="match status" value="1"/>
</dbReference>
<keyword evidence="10" id="KW-0238">DNA-binding</keyword>
<dbReference type="InterPro" id="IPR013506">
    <property type="entry name" value="Topo_IIA_bsu_dom2"/>
</dbReference>
<keyword evidence="15" id="KW-1185">Reference proteome</keyword>
<dbReference type="Proteomes" id="UP000320496">
    <property type="component" value="Chromosome"/>
</dbReference>
<dbReference type="Gene3D" id="3.30.230.10">
    <property type="match status" value="1"/>
</dbReference>
<feature type="domain" description="Toprim" evidence="13">
    <location>
        <begin position="429"/>
        <end position="544"/>
    </location>
</feature>
<evidence type="ECO:0000256" key="4">
    <source>
        <dbReference type="ARBA" id="ARBA00012895"/>
    </source>
</evidence>
<evidence type="ECO:0000256" key="8">
    <source>
        <dbReference type="ARBA" id="ARBA00022842"/>
    </source>
</evidence>
<evidence type="ECO:0000256" key="6">
    <source>
        <dbReference type="ARBA" id="ARBA00022741"/>
    </source>
</evidence>
<dbReference type="OrthoDB" id="9802808at2"/>
<dbReference type="PROSITE" id="PS00177">
    <property type="entry name" value="TOPOISOMERASE_II"/>
    <property type="match status" value="1"/>
</dbReference>
<dbReference type="InterPro" id="IPR013760">
    <property type="entry name" value="Topo_IIA-like_dom_sf"/>
</dbReference>
<keyword evidence="7" id="KW-0067">ATP-binding</keyword>
<dbReference type="SUPFAM" id="SSF54211">
    <property type="entry name" value="Ribosomal protein S5 domain 2-like"/>
    <property type="match status" value="1"/>
</dbReference>
<dbReference type="PRINTS" id="PR01159">
    <property type="entry name" value="DNAGYRASEB"/>
</dbReference>
<evidence type="ECO:0000313" key="14">
    <source>
        <dbReference type="EMBL" id="QDU35722.1"/>
    </source>
</evidence>
<dbReference type="GO" id="GO:0006265">
    <property type="term" value="P:DNA topological change"/>
    <property type="evidence" value="ECO:0007669"/>
    <property type="project" value="InterPro"/>
</dbReference>
<comment type="cofactor">
    <cofactor evidence="2">
        <name>Mg(2+)</name>
        <dbReference type="ChEBI" id="CHEBI:18420"/>
    </cofactor>
</comment>
<dbReference type="SMART" id="SM00433">
    <property type="entry name" value="TOP2c"/>
    <property type="match status" value="1"/>
</dbReference>
<dbReference type="InterPro" id="IPR001241">
    <property type="entry name" value="Topo_IIA"/>
</dbReference>
<dbReference type="GO" id="GO:0003677">
    <property type="term" value="F:DNA binding"/>
    <property type="evidence" value="ECO:0007669"/>
    <property type="project" value="UniProtKB-KW"/>
</dbReference>
<dbReference type="PANTHER" id="PTHR45866">
    <property type="entry name" value="DNA GYRASE/TOPOISOMERASE SUBUNIT B"/>
    <property type="match status" value="1"/>
</dbReference>
<evidence type="ECO:0000256" key="1">
    <source>
        <dbReference type="ARBA" id="ARBA00000185"/>
    </source>
</evidence>
<gene>
    <name evidence="14" type="primary">gyrB_1</name>
    <name evidence="14" type="ORF">Mal4_00040</name>
</gene>
<organism evidence="14 15">
    <name type="scientific">Maioricimonas rarisocia</name>
    <dbReference type="NCBI Taxonomy" id="2528026"/>
    <lineage>
        <taxon>Bacteria</taxon>
        <taxon>Pseudomonadati</taxon>
        <taxon>Planctomycetota</taxon>
        <taxon>Planctomycetia</taxon>
        <taxon>Planctomycetales</taxon>
        <taxon>Planctomycetaceae</taxon>
        <taxon>Maioricimonas</taxon>
    </lineage>
</organism>
<keyword evidence="9" id="KW-0799">Topoisomerase</keyword>
<dbReference type="GO" id="GO:0003918">
    <property type="term" value="F:DNA topoisomerase type II (double strand cut, ATP-hydrolyzing) activity"/>
    <property type="evidence" value="ECO:0007669"/>
    <property type="project" value="UniProtKB-EC"/>
</dbReference>
<protein>
    <recommendedName>
        <fullName evidence="4">DNA topoisomerase (ATP-hydrolyzing)</fullName>
        <ecNumber evidence="4">5.6.2.2</ecNumber>
    </recommendedName>
</protein>
<dbReference type="EMBL" id="CP036275">
    <property type="protein sequence ID" value="QDU35722.1"/>
    <property type="molecule type" value="Genomic_DNA"/>
</dbReference>
<dbReference type="EC" id="5.6.2.2" evidence="4"/>
<keyword evidence="5" id="KW-0479">Metal-binding</keyword>
<evidence type="ECO:0000256" key="3">
    <source>
        <dbReference type="ARBA" id="ARBA00010708"/>
    </source>
</evidence>
<evidence type="ECO:0000256" key="12">
    <source>
        <dbReference type="SAM" id="MobiDB-lite"/>
    </source>
</evidence>
<dbReference type="Pfam" id="PF00204">
    <property type="entry name" value="DNA_gyraseB"/>
    <property type="match status" value="1"/>
</dbReference>
<dbReference type="SUPFAM" id="SSF55874">
    <property type="entry name" value="ATPase domain of HSP90 chaperone/DNA topoisomerase II/histidine kinase"/>
    <property type="match status" value="1"/>
</dbReference>
<dbReference type="InterPro" id="IPR002288">
    <property type="entry name" value="DNA_gyrase_B_C"/>
</dbReference>
<dbReference type="Pfam" id="PF02518">
    <property type="entry name" value="HATPase_c"/>
    <property type="match status" value="1"/>
</dbReference>
<dbReference type="InterPro" id="IPR018522">
    <property type="entry name" value="TopoIIA_CS"/>
</dbReference>
<evidence type="ECO:0000256" key="5">
    <source>
        <dbReference type="ARBA" id="ARBA00022723"/>
    </source>
</evidence>
<dbReference type="KEGG" id="mri:Mal4_00040"/>
<dbReference type="Pfam" id="PF00986">
    <property type="entry name" value="DNA_gyraseB_C"/>
    <property type="match status" value="1"/>
</dbReference>
<evidence type="ECO:0000256" key="9">
    <source>
        <dbReference type="ARBA" id="ARBA00023029"/>
    </source>
</evidence>
<dbReference type="InterPro" id="IPR020568">
    <property type="entry name" value="Ribosomal_Su5_D2-typ_SF"/>
</dbReference>